<organism evidence="7 8">
    <name type="scientific">Parastrongyloides trichosuri</name>
    <name type="common">Possum-specific nematode worm</name>
    <dbReference type="NCBI Taxonomy" id="131310"/>
    <lineage>
        <taxon>Eukaryota</taxon>
        <taxon>Metazoa</taxon>
        <taxon>Ecdysozoa</taxon>
        <taxon>Nematoda</taxon>
        <taxon>Chromadorea</taxon>
        <taxon>Rhabditida</taxon>
        <taxon>Tylenchina</taxon>
        <taxon>Panagrolaimomorpha</taxon>
        <taxon>Strongyloidoidea</taxon>
        <taxon>Strongyloididae</taxon>
        <taxon>Parastrongyloides</taxon>
    </lineage>
</organism>
<dbReference type="InterPro" id="IPR002018">
    <property type="entry name" value="CarbesteraseB"/>
</dbReference>
<sequence length="166" mass="18139">MFWHSYLCSIIFFIVLIYCGKLVNSSPSSKSSPEATGTTTKPTVPTKFANYTPRGNLTFENGVTVDEYLGIPYGKAPVGYLRFQPPVPVDPPTAESPYNASIPAATCPQELFRTNVTALDFWNPPDNNITEDCLHLNMWVPANTTGAVLVNLCGGAYWRLGASNDI</sequence>
<feature type="region of interest" description="Disordered" evidence="4">
    <location>
        <begin position="25"/>
        <end position="47"/>
    </location>
</feature>
<keyword evidence="5" id="KW-0732">Signal</keyword>
<dbReference type="PANTHER" id="PTHR43918">
    <property type="entry name" value="ACETYLCHOLINESTERASE"/>
    <property type="match status" value="1"/>
</dbReference>
<dbReference type="WBParaSite" id="PTRK_0000350300.1">
    <property type="protein sequence ID" value="PTRK_0000350300.1"/>
    <property type="gene ID" value="PTRK_0000350300"/>
</dbReference>
<accession>A0A0N4Z8B0</accession>
<evidence type="ECO:0000313" key="7">
    <source>
        <dbReference type="Proteomes" id="UP000038045"/>
    </source>
</evidence>
<dbReference type="Proteomes" id="UP000038045">
    <property type="component" value="Unplaced"/>
</dbReference>
<reference evidence="8" key="1">
    <citation type="submission" date="2017-02" db="UniProtKB">
        <authorList>
            <consortium name="WormBaseParasite"/>
        </authorList>
    </citation>
    <scope>IDENTIFICATION</scope>
</reference>
<dbReference type="GO" id="GO:0005886">
    <property type="term" value="C:plasma membrane"/>
    <property type="evidence" value="ECO:0007669"/>
    <property type="project" value="TreeGrafter"/>
</dbReference>
<dbReference type="InterPro" id="IPR029058">
    <property type="entry name" value="AB_hydrolase_fold"/>
</dbReference>
<evidence type="ECO:0000313" key="8">
    <source>
        <dbReference type="WBParaSite" id="PTRK_0000350300.1"/>
    </source>
</evidence>
<evidence type="ECO:0000259" key="6">
    <source>
        <dbReference type="Pfam" id="PF00135"/>
    </source>
</evidence>
<protein>
    <submittedName>
        <fullName evidence="8">COesterase domain-containing protein</fullName>
    </submittedName>
</protein>
<name>A0A0N4Z8B0_PARTI</name>
<dbReference type="AlphaFoldDB" id="A0A0N4Z8B0"/>
<keyword evidence="7" id="KW-1185">Reference proteome</keyword>
<dbReference type="InterPro" id="IPR050654">
    <property type="entry name" value="AChE-related_enzymes"/>
</dbReference>
<dbReference type="STRING" id="131310.A0A0N4Z8B0"/>
<dbReference type="Gene3D" id="3.40.50.1820">
    <property type="entry name" value="alpha/beta hydrolase"/>
    <property type="match status" value="1"/>
</dbReference>
<feature type="domain" description="Carboxylesterase type B" evidence="6">
    <location>
        <begin position="60"/>
        <end position="162"/>
    </location>
</feature>
<keyword evidence="2" id="KW-0719">Serine esterase</keyword>
<dbReference type="Pfam" id="PF00135">
    <property type="entry name" value="COesterase"/>
    <property type="match status" value="1"/>
</dbReference>
<evidence type="ECO:0000256" key="1">
    <source>
        <dbReference type="ARBA" id="ARBA00005964"/>
    </source>
</evidence>
<evidence type="ECO:0000256" key="4">
    <source>
        <dbReference type="SAM" id="MobiDB-lite"/>
    </source>
</evidence>
<dbReference type="GO" id="GO:0005615">
    <property type="term" value="C:extracellular space"/>
    <property type="evidence" value="ECO:0007669"/>
    <property type="project" value="TreeGrafter"/>
</dbReference>
<dbReference type="GO" id="GO:0019695">
    <property type="term" value="P:choline metabolic process"/>
    <property type="evidence" value="ECO:0007669"/>
    <property type="project" value="TreeGrafter"/>
</dbReference>
<evidence type="ECO:0000256" key="3">
    <source>
        <dbReference type="ARBA" id="ARBA00022801"/>
    </source>
</evidence>
<proteinExistence type="inferred from homology"/>
<evidence type="ECO:0000256" key="5">
    <source>
        <dbReference type="SAM" id="SignalP"/>
    </source>
</evidence>
<evidence type="ECO:0000256" key="2">
    <source>
        <dbReference type="ARBA" id="ARBA00022487"/>
    </source>
</evidence>
<dbReference type="GO" id="GO:0006581">
    <property type="term" value="P:acetylcholine catabolic process"/>
    <property type="evidence" value="ECO:0007669"/>
    <property type="project" value="TreeGrafter"/>
</dbReference>
<keyword evidence="3" id="KW-0378">Hydrolase</keyword>
<feature type="chain" id="PRO_5005891273" evidence="5">
    <location>
        <begin position="26"/>
        <end position="166"/>
    </location>
</feature>
<dbReference type="PANTHER" id="PTHR43918:SF4">
    <property type="entry name" value="CARBOXYLIC ESTER HYDROLASE"/>
    <property type="match status" value="1"/>
</dbReference>
<dbReference type="SUPFAM" id="SSF53474">
    <property type="entry name" value="alpha/beta-Hydrolases"/>
    <property type="match status" value="1"/>
</dbReference>
<dbReference type="GO" id="GO:0003990">
    <property type="term" value="F:acetylcholinesterase activity"/>
    <property type="evidence" value="ECO:0007669"/>
    <property type="project" value="TreeGrafter"/>
</dbReference>
<comment type="similarity">
    <text evidence="1">Belongs to the type-B carboxylesterase/lipase family.</text>
</comment>
<feature type="signal peptide" evidence="5">
    <location>
        <begin position="1"/>
        <end position="25"/>
    </location>
</feature>